<organism evidence="3 5">
    <name type="scientific">Sulfoacidibacillus thermotolerans</name>
    <name type="common">Acidibacillus sulfuroxidans</name>
    <dbReference type="NCBI Taxonomy" id="1765684"/>
    <lineage>
        <taxon>Bacteria</taxon>
        <taxon>Bacillati</taxon>
        <taxon>Bacillota</taxon>
        <taxon>Bacilli</taxon>
        <taxon>Bacillales</taxon>
        <taxon>Alicyclobacillaceae</taxon>
        <taxon>Sulfoacidibacillus</taxon>
    </lineage>
</organism>
<evidence type="ECO:0000256" key="1">
    <source>
        <dbReference type="SAM" id="MobiDB-lite"/>
    </source>
</evidence>
<dbReference type="Proteomes" id="UP000245380">
    <property type="component" value="Unassembled WGS sequence"/>
</dbReference>
<evidence type="ECO:0000313" key="3">
    <source>
        <dbReference type="EMBL" id="PWI56572.1"/>
    </source>
</evidence>
<keyword evidence="5" id="KW-1185">Reference proteome</keyword>
<protein>
    <recommendedName>
        <fullName evidence="2">SAF domain-containing protein</fullName>
    </recommendedName>
</protein>
<gene>
    <name evidence="4" type="ORF">BM613_12885</name>
    <name evidence="3" type="ORF">BM613_13065</name>
</gene>
<evidence type="ECO:0000313" key="5">
    <source>
        <dbReference type="Proteomes" id="UP000245380"/>
    </source>
</evidence>
<name>A0A2U3D5L7_SULT2</name>
<dbReference type="CDD" id="cd11614">
    <property type="entry name" value="SAF_CpaB_FlgA_like"/>
    <property type="match status" value="1"/>
</dbReference>
<feature type="domain" description="SAF" evidence="2">
    <location>
        <begin position="41"/>
        <end position="89"/>
    </location>
</feature>
<dbReference type="OrthoDB" id="10015099at2"/>
<evidence type="ECO:0000259" key="2">
    <source>
        <dbReference type="Pfam" id="PF08666"/>
    </source>
</evidence>
<proteinExistence type="predicted"/>
<reference evidence="3 5" key="1">
    <citation type="submission" date="2016-11" db="EMBL/GenBank/DDBJ databases">
        <title>Comparative genomics of Acidibacillus ferroxidans species.</title>
        <authorList>
            <person name="Oliveira G."/>
            <person name="Nunes G."/>
            <person name="Oliveira R."/>
            <person name="Araujo F."/>
            <person name="Salim A."/>
            <person name="Scholte L."/>
            <person name="Morais D."/>
            <person name="Nancucheo I."/>
            <person name="Johnson D.B."/>
            <person name="Grail B."/>
            <person name="Bittencourt J."/>
            <person name="Valadares R."/>
        </authorList>
    </citation>
    <scope>NUCLEOTIDE SEQUENCE [LARGE SCALE GENOMIC DNA]</scope>
    <source>
        <strain evidence="3 5">Y002</strain>
    </source>
</reference>
<dbReference type="Pfam" id="PF08666">
    <property type="entry name" value="SAF"/>
    <property type="match status" value="1"/>
</dbReference>
<accession>A0A2U3D5L7</accession>
<feature type="region of interest" description="Disordered" evidence="1">
    <location>
        <begin position="214"/>
        <end position="268"/>
    </location>
</feature>
<dbReference type="EMBL" id="MPDK01000036">
    <property type="protein sequence ID" value="PWI56572.1"/>
    <property type="molecule type" value="Genomic_DNA"/>
</dbReference>
<dbReference type="InterPro" id="IPR013974">
    <property type="entry name" value="SAF"/>
</dbReference>
<dbReference type="RefSeq" id="WP_109431619.1">
    <property type="nucleotide sequence ID" value="NZ_MPDK01000034.1"/>
</dbReference>
<dbReference type="AlphaFoldDB" id="A0A2U3D5L7"/>
<dbReference type="EMBL" id="MPDK01000034">
    <property type="protein sequence ID" value="PWI56592.1"/>
    <property type="molecule type" value="Genomic_DNA"/>
</dbReference>
<comment type="caution">
    <text evidence="3">The sequence shown here is derived from an EMBL/GenBank/DDBJ whole genome shotgun (WGS) entry which is preliminary data.</text>
</comment>
<feature type="compositionally biased region" description="Gly residues" evidence="1">
    <location>
        <begin position="259"/>
        <end position="268"/>
    </location>
</feature>
<sequence length="268" mass="27420">MAKIYQIALGAGIVGVFASGVLNVMALHGAVKTISVEETNQTIPAYTTITQNEVHVVQMPIEALQADTITQNVVGKVTTMSIPAGSPFQTFELSAQGNLFSTIQHLSQTYPNLTFVQIDVENNLLSAGVQPGQHVTLLANGTAFPNIWVLSVSTDVNATNGAINAAISSAFGQNTPNVTAMLIGAPWGTIQALMNAKNVQVIAGTVGGSEFQNTAPYPTASASEGAPPPSGLAQPPASFQNGPSSLPMPSGTMSSSLSKGGGANVGTK</sequence>
<evidence type="ECO:0000313" key="4">
    <source>
        <dbReference type="EMBL" id="PWI56592.1"/>
    </source>
</evidence>